<dbReference type="Proteomes" id="UP000187203">
    <property type="component" value="Unassembled WGS sequence"/>
</dbReference>
<accession>A0A1R3KUT6</accession>
<organism evidence="1 2">
    <name type="scientific">Corchorus olitorius</name>
    <dbReference type="NCBI Taxonomy" id="93759"/>
    <lineage>
        <taxon>Eukaryota</taxon>
        <taxon>Viridiplantae</taxon>
        <taxon>Streptophyta</taxon>
        <taxon>Embryophyta</taxon>
        <taxon>Tracheophyta</taxon>
        <taxon>Spermatophyta</taxon>
        <taxon>Magnoliopsida</taxon>
        <taxon>eudicotyledons</taxon>
        <taxon>Gunneridae</taxon>
        <taxon>Pentapetalae</taxon>
        <taxon>rosids</taxon>
        <taxon>malvids</taxon>
        <taxon>Malvales</taxon>
        <taxon>Malvaceae</taxon>
        <taxon>Grewioideae</taxon>
        <taxon>Apeibeae</taxon>
        <taxon>Corchorus</taxon>
    </lineage>
</organism>
<proteinExistence type="predicted"/>
<gene>
    <name evidence="1" type="ORF">COLO4_04237</name>
</gene>
<comment type="caution">
    <text evidence="1">The sequence shown here is derived from an EMBL/GenBank/DDBJ whole genome shotgun (WGS) entry which is preliminary data.</text>
</comment>
<reference evidence="2" key="1">
    <citation type="submission" date="2013-09" db="EMBL/GenBank/DDBJ databases">
        <title>Corchorus olitorius genome sequencing.</title>
        <authorList>
            <person name="Alam M."/>
            <person name="Haque M.S."/>
            <person name="Islam M.S."/>
            <person name="Emdad E.M."/>
            <person name="Islam M.M."/>
            <person name="Ahmed B."/>
            <person name="Halim A."/>
            <person name="Hossen Q.M.M."/>
            <person name="Hossain M.Z."/>
            <person name="Ahmed R."/>
            <person name="Khan M.M."/>
            <person name="Islam R."/>
            <person name="Rashid M.M."/>
            <person name="Khan S.A."/>
            <person name="Rahman M.S."/>
            <person name="Alam M."/>
            <person name="Yahiya A.S."/>
            <person name="Khan M.S."/>
            <person name="Azam M.S."/>
            <person name="Haque T."/>
            <person name="Lashkar M.Z.H."/>
            <person name="Akhand A.I."/>
            <person name="Morshed G."/>
            <person name="Roy S."/>
            <person name="Uddin K.S."/>
            <person name="Rabeya T."/>
            <person name="Hossain A.S."/>
            <person name="Chowdhury A."/>
            <person name="Snigdha A.R."/>
            <person name="Mortoza M.S."/>
            <person name="Matin S.A."/>
            <person name="Hoque S.M.E."/>
            <person name="Islam M.K."/>
            <person name="Roy D.K."/>
            <person name="Haider R."/>
            <person name="Moosa M.M."/>
            <person name="Elias S.M."/>
            <person name="Hasan A.M."/>
            <person name="Jahan S."/>
            <person name="Shafiuddin M."/>
            <person name="Mahmood N."/>
            <person name="Shommy N.S."/>
        </authorList>
    </citation>
    <scope>NUCLEOTIDE SEQUENCE [LARGE SCALE GENOMIC DNA]</scope>
    <source>
        <strain evidence="2">cv. O-4</strain>
    </source>
</reference>
<evidence type="ECO:0000313" key="2">
    <source>
        <dbReference type="Proteomes" id="UP000187203"/>
    </source>
</evidence>
<dbReference type="AlphaFoldDB" id="A0A1R3KUT6"/>
<protein>
    <submittedName>
        <fullName evidence="1">Uncharacterized protein</fullName>
    </submittedName>
</protein>
<keyword evidence="2" id="KW-1185">Reference proteome</keyword>
<evidence type="ECO:0000313" key="1">
    <source>
        <dbReference type="EMBL" id="OMP10835.1"/>
    </source>
</evidence>
<name>A0A1R3KUT6_9ROSI</name>
<sequence>MAAEMASPVIKSGYGPRPPKTIVAAAITSRR</sequence>
<dbReference type="EMBL" id="AWUE01011230">
    <property type="protein sequence ID" value="OMP10835.1"/>
    <property type="molecule type" value="Genomic_DNA"/>
</dbReference>